<dbReference type="GO" id="GO:0042773">
    <property type="term" value="P:ATP synthesis coupled electron transport"/>
    <property type="evidence" value="ECO:0007669"/>
    <property type="project" value="TreeGrafter"/>
</dbReference>
<organism evidence="10">
    <name type="scientific">marine metagenome</name>
    <dbReference type="NCBI Taxonomy" id="408172"/>
    <lineage>
        <taxon>unclassified sequences</taxon>
        <taxon>metagenomes</taxon>
        <taxon>ecological metagenomes</taxon>
    </lineage>
</organism>
<dbReference type="InterPro" id="IPR008972">
    <property type="entry name" value="Cupredoxin"/>
</dbReference>
<feature type="domain" description="Cytochrome oxidase subunit II copper A binding" evidence="9">
    <location>
        <begin position="103"/>
        <end position="260"/>
    </location>
</feature>
<evidence type="ECO:0000256" key="4">
    <source>
        <dbReference type="ARBA" id="ARBA00022692"/>
    </source>
</evidence>
<keyword evidence="6 8" id="KW-1133">Transmembrane helix</keyword>
<evidence type="ECO:0000256" key="7">
    <source>
        <dbReference type="ARBA" id="ARBA00023136"/>
    </source>
</evidence>
<evidence type="ECO:0000256" key="8">
    <source>
        <dbReference type="SAM" id="Phobius"/>
    </source>
</evidence>
<dbReference type="Pfam" id="PF00116">
    <property type="entry name" value="COX2"/>
    <property type="match status" value="1"/>
</dbReference>
<dbReference type="PROSITE" id="PS50857">
    <property type="entry name" value="COX2_CUA"/>
    <property type="match status" value="1"/>
</dbReference>
<dbReference type="PRINTS" id="PR01166">
    <property type="entry name" value="CYCOXIDASEII"/>
</dbReference>
<feature type="transmembrane region" description="Helical" evidence="8">
    <location>
        <begin position="69"/>
        <end position="92"/>
    </location>
</feature>
<protein>
    <recommendedName>
        <fullName evidence="9">Cytochrome oxidase subunit II copper A binding domain-containing protein</fullName>
    </recommendedName>
</protein>
<dbReference type="GO" id="GO:0005507">
    <property type="term" value="F:copper ion binding"/>
    <property type="evidence" value="ECO:0007669"/>
    <property type="project" value="InterPro"/>
</dbReference>
<dbReference type="SUPFAM" id="SSF49503">
    <property type="entry name" value="Cupredoxins"/>
    <property type="match status" value="1"/>
</dbReference>
<evidence type="ECO:0000256" key="3">
    <source>
        <dbReference type="ARBA" id="ARBA00022448"/>
    </source>
</evidence>
<comment type="similarity">
    <text evidence="2">Belongs to the cytochrome c oxidase subunit 2 family.</text>
</comment>
<keyword evidence="5" id="KW-0249">Electron transport</keyword>
<dbReference type="InterPro" id="IPR045187">
    <property type="entry name" value="CcO_II"/>
</dbReference>
<dbReference type="InterPro" id="IPR002429">
    <property type="entry name" value="CcO_II-like_C"/>
</dbReference>
<proteinExistence type="inferred from homology"/>
<dbReference type="PANTHER" id="PTHR22888:SF9">
    <property type="entry name" value="CYTOCHROME C OXIDASE SUBUNIT 2"/>
    <property type="match status" value="1"/>
</dbReference>
<comment type="subcellular location">
    <subcellularLocation>
        <location evidence="1">Membrane</location>
        <topology evidence="1">Multi-pass membrane protein</topology>
    </subcellularLocation>
</comment>
<evidence type="ECO:0000256" key="2">
    <source>
        <dbReference type="ARBA" id="ARBA00007866"/>
    </source>
</evidence>
<keyword evidence="4 8" id="KW-0812">Transmembrane</keyword>
<feature type="transmembrane region" description="Helical" evidence="8">
    <location>
        <begin position="27"/>
        <end position="48"/>
    </location>
</feature>
<dbReference type="GO" id="GO:0016020">
    <property type="term" value="C:membrane"/>
    <property type="evidence" value="ECO:0007669"/>
    <property type="project" value="UniProtKB-SubCell"/>
</dbReference>
<dbReference type="GO" id="GO:0004129">
    <property type="term" value="F:cytochrome-c oxidase activity"/>
    <property type="evidence" value="ECO:0007669"/>
    <property type="project" value="InterPro"/>
</dbReference>
<evidence type="ECO:0000256" key="5">
    <source>
        <dbReference type="ARBA" id="ARBA00022982"/>
    </source>
</evidence>
<dbReference type="InterPro" id="IPR036257">
    <property type="entry name" value="Cyt_c_oxidase_su2_TM_sf"/>
</dbReference>
<sequence length="280" mass="31494">MIDILRDLGLPISISSNGPVIDETIALMHWLMLFLFIGWGTFFIVSLVKFRKSKSPQADYIGVKSHISTVFEVAVALIEIVLLIGFSFPIWASRVNDVPTSNEGIIHVRVVAQQYAWNIHYPGPDGIFGSTQSELVDEVSNPVGLDRSSFGASDDFITINQLHIPVNKKVRIDLSTKDVIHSFKLPELRVGQDAIPGMSIPMHFEATMTSDQFLKKMVGTPREGKGLEISCAQLCGLGHYRMRGYLTVDTEEEYNDWLSLQAEYLLEDNEEDEWGDDEDW</sequence>
<evidence type="ECO:0000259" key="9">
    <source>
        <dbReference type="PROSITE" id="PS50857"/>
    </source>
</evidence>
<dbReference type="EMBL" id="UINC01001255">
    <property type="protein sequence ID" value="SUZ75698.1"/>
    <property type="molecule type" value="Genomic_DNA"/>
</dbReference>
<dbReference type="Gene3D" id="1.10.287.90">
    <property type="match status" value="1"/>
</dbReference>
<evidence type="ECO:0000256" key="1">
    <source>
        <dbReference type="ARBA" id="ARBA00004141"/>
    </source>
</evidence>
<keyword evidence="7 8" id="KW-0472">Membrane</keyword>
<dbReference type="AlphaFoldDB" id="A0A381Q9P7"/>
<name>A0A381Q9P7_9ZZZZ</name>
<evidence type="ECO:0000313" key="10">
    <source>
        <dbReference type="EMBL" id="SUZ75698.1"/>
    </source>
</evidence>
<accession>A0A381Q9P7</accession>
<dbReference type="Gene3D" id="2.60.40.420">
    <property type="entry name" value="Cupredoxins - blue copper proteins"/>
    <property type="match status" value="1"/>
</dbReference>
<reference evidence="10" key="1">
    <citation type="submission" date="2018-05" db="EMBL/GenBank/DDBJ databases">
        <authorList>
            <person name="Lanie J.A."/>
            <person name="Ng W.-L."/>
            <person name="Kazmierczak K.M."/>
            <person name="Andrzejewski T.M."/>
            <person name="Davidsen T.M."/>
            <person name="Wayne K.J."/>
            <person name="Tettelin H."/>
            <person name="Glass J.I."/>
            <person name="Rusch D."/>
            <person name="Podicherti R."/>
            <person name="Tsui H.-C.T."/>
            <person name="Winkler M.E."/>
        </authorList>
    </citation>
    <scope>NUCLEOTIDE SEQUENCE</scope>
</reference>
<keyword evidence="3" id="KW-0813">Transport</keyword>
<evidence type="ECO:0000256" key="6">
    <source>
        <dbReference type="ARBA" id="ARBA00022989"/>
    </source>
</evidence>
<gene>
    <name evidence="10" type="ORF">METZ01_LOCUS28552</name>
</gene>
<dbReference type="PANTHER" id="PTHR22888">
    <property type="entry name" value="CYTOCHROME C OXIDASE, SUBUNIT II"/>
    <property type="match status" value="1"/>
</dbReference>